<dbReference type="RefSeq" id="WP_311665039.1">
    <property type="nucleotide sequence ID" value="NZ_JAVRHT010000038.1"/>
</dbReference>
<accession>A0ABU3BU82</accession>
<evidence type="ECO:0000313" key="3">
    <source>
        <dbReference type="EMBL" id="MDT0632795.1"/>
    </source>
</evidence>
<dbReference type="Gene3D" id="1.20.120.330">
    <property type="entry name" value="Nucleotidyltransferases domain 2"/>
    <property type="match status" value="1"/>
</dbReference>
<dbReference type="Pfam" id="PF05168">
    <property type="entry name" value="HEPN"/>
    <property type="match status" value="1"/>
</dbReference>
<keyword evidence="4" id="KW-1185">Reference proteome</keyword>
<feature type="domain" description="HEPN" evidence="2">
    <location>
        <begin position="6"/>
        <end position="119"/>
    </location>
</feature>
<dbReference type="PANTHER" id="PTHR36565">
    <property type="entry name" value="UPF0332 PROTEIN TM_1000"/>
    <property type="match status" value="1"/>
</dbReference>
<evidence type="ECO:0000313" key="4">
    <source>
        <dbReference type="Proteomes" id="UP001267426"/>
    </source>
</evidence>
<comment type="similarity">
    <text evidence="1">Belongs to the UPF0332 family.</text>
</comment>
<dbReference type="Proteomes" id="UP001267426">
    <property type="component" value="Unassembled WGS sequence"/>
</dbReference>
<protein>
    <submittedName>
        <fullName evidence="3">HEPN domain-containing protein</fullName>
    </submittedName>
</protein>
<dbReference type="InterPro" id="IPR052226">
    <property type="entry name" value="UPF0332_toxin"/>
</dbReference>
<reference evidence="3 4" key="1">
    <citation type="submission" date="2023-09" db="EMBL/GenBank/DDBJ databases">
        <authorList>
            <person name="Rey-Velasco X."/>
        </authorList>
    </citation>
    <scope>NUCLEOTIDE SEQUENCE [LARGE SCALE GENOMIC DNA]</scope>
    <source>
        <strain evidence="3 4">F394</strain>
    </source>
</reference>
<dbReference type="PANTHER" id="PTHR36565:SF1">
    <property type="entry name" value="UPF0332 PROTEIN TM_1000"/>
    <property type="match status" value="1"/>
</dbReference>
<organism evidence="3 4">
    <name type="scientific">Rubrivirga litoralis</name>
    <dbReference type="NCBI Taxonomy" id="3075598"/>
    <lineage>
        <taxon>Bacteria</taxon>
        <taxon>Pseudomonadati</taxon>
        <taxon>Rhodothermota</taxon>
        <taxon>Rhodothermia</taxon>
        <taxon>Rhodothermales</taxon>
        <taxon>Rubricoccaceae</taxon>
        <taxon>Rubrivirga</taxon>
    </lineage>
</organism>
<proteinExistence type="inferred from homology"/>
<gene>
    <name evidence="3" type="ORF">RM540_13625</name>
</gene>
<evidence type="ECO:0000256" key="1">
    <source>
        <dbReference type="ARBA" id="ARBA00038248"/>
    </source>
</evidence>
<evidence type="ECO:0000259" key="2">
    <source>
        <dbReference type="Pfam" id="PF05168"/>
    </source>
</evidence>
<name>A0ABU3BU82_9BACT</name>
<comment type="caution">
    <text evidence="3">The sequence shown here is derived from an EMBL/GenBank/DDBJ whole genome shotgun (WGS) entry which is preliminary data.</text>
</comment>
<dbReference type="EMBL" id="JAVRHT010000038">
    <property type="protein sequence ID" value="MDT0632795.1"/>
    <property type="molecule type" value="Genomic_DNA"/>
</dbReference>
<sequence>MTEHQQALFDKAERALACARSALEASDAEAAVNRSYYACFYPAQAALLGVGERPKTHAGTHNRFAFHFARSGRVTPDIAGILPHAAQARERTDYDAFAVTDAAADLLADAERFVRAVREVVVPPRP</sequence>
<dbReference type="InterPro" id="IPR007842">
    <property type="entry name" value="HEPN_dom"/>
</dbReference>